<sequence length="807" mass="86902">MICRFQPTDNDPRNARPNGGAEVGQQEFGVDLNEDFGTAALGRVEGPPHCFTGGGFVALGDEFNQVEHGYIGSGRGYCSDAFGLGHGNQQPRTPDFVGEIVSKPLSLEIKEIPDHGQVELRLTTATGSTSSSSPTTFTLDLTDDERAALDWYHTEFQRAPIGALNRAEAIEEATRNLGRVLFETLFSAGSEGRSLLDQFLAEDGEAEVAIVSPNPRFLALPWELMNDPTLGYFCTKVHGVVRQFESDPPVDDTDERTEESFNVFVLSPTPIAGSAESHESLLAAPVVAGGNLADATVAALESLNLEASLNNPRPATLEALSRYLGASPGAYHVAHLDGVTANSDGMLLLESDDGSPDPVQPEVLGRVLADSGVKVCLISAGAQAGGSTTQLWSTIAASVARAGVAQVAMIPFPLHPDTREAATREFYAAVVQGNSVAHAVARLRTRLMDAPERVTLNGKRVTWDWHPPMVYQSRRYLPPTIAEHQPDPLAPPEIHPEEAPTEDLQIPAAGQHGLVGRHAELRQLEHLLRANDIVLLSARVTFPGGAFYTAFEASHPAGIERVIHEIGTAVAGLEFANFPVNQQRQWVVSYLQQNASLLVWDNVENVAGFPDGSPGLLDETELPGLAAFLSEVTTGPVGSRGLLLSRRPSESWLSVPHASVRLDGLMEADRNGLAAAVMEKVAVPASRVGSDFGELMELLQGHPLAMQVAIPPVKEVPATVAVGEITRLLNEMPDGGEPGRAPILTAAMEYAFSRMSHRSRIHLPFLSMFQRRVMLDVLNHITQERVYATITAKTWDGEPAARCCVRR</sequence>
<keyword evidence="3" id="KW-1185">Reference proteome</keyword>
<evidence type="ECO:0000256" key="1">
    <source>
        <dbReference type="SAM" id="MobiDB-lite"/>
    </source>
</evidence>
<proteinExistence type="predicted"/>
<evidence type="ECO:0000313" key="2">
    <source>
        <dbReference type="EMBL" id="CAI8003422.1"/>
    </source>
</evidence>
<dbReference type="EMBL" id="CASHTH010000519">
    <property type="protein sequence ID" value="CAI8003422.1"/>
    <property type="molecule type" value="Genomic_DNA"/>
</dbReference>
<protein>
    <submittedName>
        <fullName evidence="2">Uncharacterized protein</fullName>
    </submittedName>
</protein>
<comment type="caution">
    <text evidence="2">The sequence shown here is derived from an EMBL/GenBank/DDBJ whole genome shotgun (WGS) entry which is preliminary data.</text>
</comment>
<organism evidence="2 3">
    <name type="scientific">Geodia barretti</name>
    <name type="common">Barrett's horny sponge</name>
    <dbReference type="NCBI Taxonomy" id="519541"/>
    <lineage>
        <taxon>Eukaryota</taxon>
        <taxon>Metazoa</taxon>
        <taxon>Porifera</taxon>
        <taxon>Demospongiae</taxon>
        <taxon>Heteroscleromorpha</taxon>
        <taxon>Tetractinellida</taxon>
        <taxon>Astrophorina</taxon>
        <taxon>Geodiidae</taxon>
        <taxon>Geodia</taxon>
    </lineage>
</organism>
<reference evidence="2" key="1">
    <citation type="submission" date="2023-03" db="EMBL/GenBank/DDBJ databases">
        <authorList>
            <person name="Steffen K."/>
            <person name="Cardenas P."/>
        </authorList>
    </citation>
    <scope>NUCLEOTIDE SEQUENCE</scope>
</reference>
<accession>A0AA35R5T2</accession>
<feature type="region of interest" description="Disordered" evidence="1">
    <location>
        <begin position="1"/>
        <end position="23"/>
    </location>
</feature>
<dbReference type="AlphaFoldDB" id="A0AA35R5T2"/>
<gene>
    <name evidence="2" type="ORF">GBAR_LOCUS3647</name>
</gene>
<dbReference type="Proteomes" id="UP001174909">
    <property type="component" value="Unassembled WGS sequence"/>
</dbReference>
<evidence type="ECO:0000313" key="3">
    <source>
        <dbReference type="Proteomes" id="UP001174909"/>
    </source>
</evidence>
<name>A0AA35R5T2_GEOBA</name>